<comment type="caution">
    <text evidence="2">The sequence shown here is derived from an EMBL/GenBank/DDBJ whole genome shotgun (WGS) entry which is preliminary data.</text>
</comment>
<dbReference type="Proteomes" id="UP000187151">
    <property type="component" value="Unassembled WGS sequence"/>
</dbReference>
<evidence type="ECO:0000256" key="1">
    <source>
        <dbReference type="SAM" id="MobiDB-lite"/>
    </source>
</evidence>
<dbReference type="EMBL" id="MQUR01000029">
    <property type="protein sequence ID" value="OLZ66718.1"/>
    <property type="molecule type" value="Genomic_DNA"/>
</dbReference>
<feature type="compositionally biased region" description="Gly residues" evidence="1">
    <location>
        <begin position="315"/>
        <end position="327"/>
    </location>
</feature>
<feature type="region of interest" description="Disordered" evidence="1">
    <location>
        <begin position="189"/>
        <end position="279"/>
    </location>
</feature>
<accession>A0ABX3G4R5</accession>
<proteinExistence type="predicted"/>
<feature type="region of interest" description="Disordered" evidence="1">
    <location>
        <begin position="403"/>
        <end position="479"/>
    </location>
</feature>
<organism evidence="2 3">
    <name type="scientific">Streptomyces amritsarensis</name>
    <dbReference type="NCBI Taxonomy" id="681158"/>
    <lineage>
        <taxon>Bacteria</taxon>
        <taxon>Bacillati</taxon>
        <taxon>Actinomycetota</taxon>
        <taxon>Actinomycetes</taxon>
        <taxon>Kitasatosporales</taxon>
        <taxon>Streptomycetaceae</taxon>
        <taxon>Streptomyces</taxon>
    </lineage>
</organism>
<reference evidence="2 3" key="1">
    <citation type="submission" date="2016-01" db="EMBL/GenBank/DDBJ databases">
        <title>Streptomyces amritsarensis strain MTCC 11845 genome sequencing and assembly.</title>
        <authorList>
            <person name="Sharma D."/>
            <person name="Nair G.R."/>
            <person name="Kaur G."/>
            <person name="Manhas R.K."/>
            <person name="Mayilraj S."/>
        </authorList>
    </citation>
    <scope>NUCLEOTIDE SEQUENCE [LARGE SCALE GENOMIC DNA]</scope>
    <source>
        <strain evidence="2 3">MTCC 11845</strain>
    </source>
</reference>
<evidence type="ECO:0008006" key="4">
    <source>
        <dbReference type="Google" id="ProtNLM"/>
    </source>
</evidence>
<evidence type="ECO:0000313" key="3">
    <source>
        <dbReference type="Proteomes" id="UP000187151"/>
    </source>
</evidence>
<sequence length="479" mass="48359">MSGFESYTHAQLYAMIAALDDEAVSARGTQLTEAAKTIKEIGENLKKHKVKGWEGEAAEAFQNWVNQAGSATLVLADYSEAGGKYLTQTAQVMREVKPKNGTGDMPKYSASAEASLKEDLATSREYRNDPDAVQLGQEAWSKLSGDHARAVDAMNKLSGSYEQSSTQMDKAEIPTFPPPPGLFVPVDHTGGEDMARPGGSQSAYVGEAGVGGPSYGTSGDSGRGSADLASAGRQPRPDATAPSTPDREVNVDLDTVGTLPPPTALPVATTPGLPPTTGPVTPTPGLFVPPVAVPPVAGLKGSGPLGTPPGLGPYPGTGGPGLPGGKVIGTPGLPPRDAGITGGRPVTSTGPTSGIPRGTVIGEGTQAGRPMGGGMGYGAGGPYGGGQGGVTAGRRLASEQGGVVGGRQAGTVGRPITTGQPFTQGGSGLVRNGAAAMGHAGAQPSGRPRDNQGSARPDYLTEDEETWQGTRRVAPPVID</sequence>
<dbReference type="RefSeq" id="WP_076044232.1">
    <property type="nucleotide sequence ID" value="NZ_MQUR01000029.1"/>
</dbReference>
<protein>
    <recommendedName>
        <fullName evidence="4">PPE family domain-containing protein</fullName>
    </recommendedName>
</protein>
<keyword evidence="3" id="KW-1185">Reference proteome</keyword>
<evidence type="ECO:0000313" key="2">
    <source>
        <dbReference type="EMBL" id="OLZ66718.1"/>
    </source>
</evidence>
<name>A0ABX3G4R5_9ACTN</name>
<gene>
    <name evidence="2" type="ORF">AVW11_15010</name>
</gene>
<feature type="region of interest" description="Disordered" evidence="1">
    <location>
        <begin position="315"/>
        <end position="367"/>
    </location>
</feature>
<feature type="compositionally biased region" description="Gly residues" evidence="1">
    <location>
        <begin position="208"/>
        <end position="222"/>
    </location>
</feature>